<keyword evidence="4" id="KW-0732">Signal</keyword>
<dbReference type="InterPro" id="IPR000531">
    <property type="entry name" value="Beta-barrel_TonB"/>
</dbReference>
<keyword evidence="2" id="KW-0472">Membrane</keyword>
<reference evidence="6 7" key="1">
    <citation type="submission" date="2024-05" db="EMBL/GenBank/DDBJ databases">
        <authorList>
            <person name="Park S."/>
        </authorList>
    </citation>
    <scope>NUCLEOTIDE SEQUENCE [LARGE SCALE GENOMIC DNA]</scope>
    <source>
        <strain evidence="6 7">DGU5</strain>
    </source>
</reference>
<evidence type="ECO:0000313" key="6">
    <source>
        <dbReference type="EMBL" id="MEN7538638.1"/>
    </source>
</evidence>
<dbReference type="EMBL" id="JBDLBR010000007">
    <property type="protein sequence ID" value="MEN7538638.1"/>
    <property type="molecule type" value="Genomic_DNA"/>
</dbReference>
<name>A0ABV0D0J4_9SPHN</name>
<protein>
    <submittedName>
        <fullName evidence="6">TonB-dependent receptor</fullName>
    </submittedName>
</protein>
<evidence type="ECO:0000259" key="5">
    <source>
        <dbReference type="Pfam" id="PF00593"/>
    </source>
</evidence>
<keyword evidence="7" id="KW-1185">Reference proteome</keyword>
<proteinExistence type="predicted"/>
<feature type="signal peptide" evidence="4">
    <location>
        <begin position="1"/>
        <end position="29"/>
    </location>
</feature>
<dbReference type="InterPro" id="IPR036942">
    <property type="entry name" value="Beta-barrel_TonB_sf"/>
</dbReference>
<feature type="domain" description="TonB-dependent receptor-like beta-barrel" evidence="5">
    <location>
        <begin position="355"/>
        <end position="650"/>
    </location>
</feature>
<sequence length="680" mass="73542">MSITYRTTRLCWLRCASVLALSLPAPAFAEDTVEATQDQPEEDYPIAAAPTADEEETTQTVAENAIAQSNDAFGRQVGSERTGLYSSREVRGFNPVDAGNVRLEALYYDQVNGLSPRINSSSTIRVGIATLGYAFPAPTGLVDYGLRKAAFDRSLTVDVSRRERGHEGFGYDLRLGGIAPGVGLFSGGYYRASQSDDSSRAHRANAGFVLSYDPKAETEVLTFASVGGVRDDEARSMIFMAGDALPPEIERFRFLGQGWADNESNTLDGGLIVRAPLSPDLRLESGAFFSGKRDLSRFSDLMTGVTADGAIAERAIIASPSSFDRSLSGELRLVQKFALLGHAQQLSASLRGRDRLRTFGGSQRISLGAGSLFVHDQRPEPQFAFGDTNRDKVRQFFTGIAWSGALTRFLRFDLGASAIDYTKTVDYAAADTPDVATGAKPIAWNGSLALALTKRLTLFGALARGMEEADVAPDLAVNRAEAPAAINTRQEELVVRYDPDDAVTLLLGAFRISKPYYNLDTALRYRLLGTVVNEGLEFSAIARPVSGMTLLGGAVLSEPALSGEAVDEGLIGTRPVGQPKVRMTGNFDWRLDQGTSPFSFDFTLDHKGSRPVNALGTLMVGAETTLDLGMRYRFNLGDADMVLRVRGENVLNAYGWNVSSSGALTYISARTVQFQLYAEF</sequence>
<keyword evidence="6" id="KW-0675">Receptor</keyword>
<evidence type="ECO:0000256" key="3">
    <source>
        <dbReference type="ARBA" id="ARBA00023237"/>
    </source>
</evidence>
<comment type="subcellular location">
    <subcellularLocation>
        <location evidence="1">Cell outer membrane</location>
    </subcellularLocation>
</comment>
<evidence type="ECO:0000256" key="1">
    <source>
        <dbReference type="ARBA" id="ARBA00004442"/>
    </source>
</evidence>
<dbReference type="SUPFAM" id="SSF56935">
    <property type="entry name" value="Porins"/>
    <property type="match status" value="1"/>
</dbReference>
<evidence type="ECO:0000313" key="7">
    <source>
        <dbReference type="Proteomes" id="UP001484535"/>
    </source>
</evidence>
<comment type="caution">
    <text evidence="6">The sequence shown here is derived from an EMBL/GenBank/DDBJ whole genome shotgun (WGS) entry which is preliminary data.</text>
</comment>
<accession>A0ABV0D0J4</accession>
<gene>
    <name evidence="6" type="ORF">ABDJ38_15785</name>
</gene>
<evidence type="ECO:0000256" key="2">
    <source>
        <dbReference type="ARBA" id="ARBA00023136"/>
    </source>
</evidence>
<dbReference type="Proteomes" id="UP001484535">
    <property type="component" value="Unassembled WGS sequence"/>
</dbReference>
<feature type="chain" id="PRO_5045806629" evidence="4">
    <location>
        <begin position="30"/>
        <end position="680"/>
    </location>
</feature>
<dbReference type="RefSeq" id="WP_346786100.1">
    <property type="nucleotide sequence ID" value="NZ_JBDLBR010000007.1"/>
</dbReference>
<organism evidence="6 7">
    <name type="scientific">Aurantiacibacter flavus</name>
    <dbReference type="NCBI Taxonomy" id="3145232"/>
    <lineage>
        <taxon>Bacteria</taxon>
        <taxon>Pseudomonadati</taxon>
        <taxon>Pseudomonadota</taxon>
        <taxon>Alphaproteobacteria</taxon>
        <taxon>Sphingomonadales</taxon>
        <taxon>Erythrobacteraceae</taxon>
        <taxon>Aurantiacibacter</taxon>
    </lineage>
</organism>
<dbReference type="Gene3D" id="2.40.170.20">
    <property type="entry name" value="TonB-dependent receptor, beta-barrel domain"/>
    <property type="match status" value="1"/>
</dbReference>
<keyword evidence="3" id="KW-0998">Cell outer membrane</keyword>
<evidence type="ECO:0000256" key="4">
    <source>
        <dbReference type="SAM" id="SignalP"/>
    </source>
</evidence>
<dbReference type="Pfam" id="PF00593">
    <property type="entry name" value="TonB_dep_Rec_b-barrel"/>
    <property type="match status" value="1"/>
</dbReference>